<name>A0ABN3B5Q1_9MICO</name>
<keyword evidence="2" id="KW-1133">Transmembrane helix</keyword>
<dbReference type="EMBL" id="BAAAOP010000005">
    <property type="protein sequence ID" value="GAA2188171.1"/>
    <property type="molecule type" value="Genomic_DNA"/>
</dbReference>
<evidence type="ECO:0000313" key="4">
    <source>
        <dbReference type="Proteomes" id="UP001501084"/>
    </source>
</evidence>
<dbReference type="RefSeq" id="WP_346057962.1">
    <property type="nucleotide sequence ID" value="NZ_BAAAOP010000005.1"/>
</dbReference>
<feature type="compositionally biased region" description="Acidic residues" evidence="1">
    <location>
        <begin position="361"/>
        <end position="372"/>
    </location>
</feature>
<keyword evidence="2" id="KW-0812">Transmembrane</keyword>
<evidence type="ECO:0000256" key="2">
    <source>
        <dbReference type="SAM" id="Phobius"/>
    </source>
</evidence>
<feature type="compositionally biased region" description="Low complexity" evidence="1">
    <location>
        <begin position="413"/>
        <end position="424"/>
    </location>
</feature>
<feature type="compositionally biased region" description="Polar residues" evidence="1">
    <location>
        <begin position="395"/>
        <end position="408"/>
    </location>
</feature>
<keyword evidence="2" id="KW-0472">Membrane</keyword>
<feature type="compositionally biased region" description="Basic and acidic residues" evidence="1">
    <location>
        <begin position="228"/>
        <end position="241"/>
    </location>
</feature>
<feature type="compositionally biased region" description="Basic and acidic residues" evidence="1">
    <location>
        <begin position="63"/>
        <end position="78"/>
    </location>
</feature>
<feature type="compositionally biased region" description="Basic and acidic residues" evidence="1">
    <location>
        <begin position="1"/>
        <end position="21"/>
    </location>
</feature>
<organism evidence="3 4">
    <name type="scientific">Leucobacter alluvii</name>
    <dbReference type="NCBI Taxonomy" id="340321"/>
    <lineage>
        <taxon>Bacteria</taxon>
        <taxon>Bacillati</taxon>
        <taxon>Actinomycetota</taxon>
        <taxon>Actinomycetes</taxon>
        <taxon>Micrococcales</taxon>
        <taxon>Microbacteriaceae</taxon>
        <taxon>Leucobacter</taxon>
    </lineage>
</organism>
<gene>
    <name evidence="3" type="ORF">GCM10009786_16180</name>
</gene>
<reference evidence="3 4" key="1">
    <citation type="journal article" date="2019" name="Int. J. Syst. Evol. Microbiol.">
        <title>The Global Catalogue of Microorganisms (GCM) 10K type strain sequencing project: providing services to taxonomists for standard genome sequencing and annotation.</title>
        <authorList>
            <consortium name="The Broad Institute Genomics Platform"/>
            <consortium name="The Broad Institute Genome Sequencing Center for Infectious Disease"/>
            <person name="Wu L."/>
            <person name="Ma J."/>
        </authorList>
    </citation>
    <scope>NUCLEOTIDE SEQUENCE [LARGE SCALE GENOMIC DNA]</scope>
    <source>
        <strain evidence="3 4">JCM 14919</strain>
    </source>
</reference>
<feature type="compositionally biased region" description="Low complexity" evidence="1">
    <location>
        <begin position="345"/>
        <end position="360"/>
    </location>
</feature>
<accession>A0ABN3B5Q1</accession>
<feature type="region of interest" description="Disordered" evidence="1">
    <location>
        <begin position="180"/>
        <end position="512"/>
    </location>
</feature>
<feature type="compositionally biased region" description="Low complexity" evidence="1">
    <location>
        <begin position="32"/>
        <end position="52"/>
    </location>
</feature>
<feature type="compositionally biased region" description="Acidic residues" evidence="1">
    <location>
        <begin position="180"/>
        <end position="189"/>
    </location>
</feature>
<feature type="transmembrane region" description="Helical" evidence="2">
    <location>
        <begin position="597"/>
        <end position="618"/>
    </location>
</feature>
<dbReference type="Proteomes" id="UP001501084">
    <property type="component" value="Unassembled WGS sequence"/>
</dbReference>
<keyword evidence="4" id="KW-1185">Reference proteome</keyword>
<feature type="compositionally biased region" description="Low complexity" evidence="1">
    <location>
        <begin position="250"/>
        <end position="285"/>
    </location>
</feature>
<feature type="region of interest" description="Disordered" evidence="1">
    <location>
        <begin position="1"/>
        <end position="122"/>
    </location>
</feature>
<evidence type="ECO:0000313" key="3">
    <source>
        <dbReference type="EMBL" id="GAA2188171.1"/>
    </source>
</evidence>
<comment type="caution">
    <text evidence="3">The sequence shown here is derived from an EMBL/GenBank/DDBJ whole genome shotgun (WGS) entry which is preliminary data.</text>
</comment>
<feature type="region of interest" description="Disordered" evidence="1">
    <location>
        <begin position="533"/>
        <end position="571"/>
    </location>
</feature>
<feature type="compositionally biased region" description="Basic and acidic residues" evidence="1">
    <location>
        <begin position="449"/>
        <end position="465"/>
    </location>
</feature>
<protein>
    <submittedName>
        <fullName evidence="3">Uncharacterized protein</fullName>
    </submittedName>
</protein>
<proteinExistence type="predicted"/>
<sequence length="624" mass="63721">MSEQDEQRPLTRRERRMRDLEETGAMDLSEIGAGSSDAPSPPVSAARPAAGADIEISPFHPDGTPRSRREMRQLREEALAALGHPVGEDASGAEAPTAGEDDPSAGGAPVAGEVPTAEDAAVTAPVADDALVADDAPVADEVPVADDAPVVEQAVVVDEAQIVDQAAESDEPAVIASVVEDESVVEPADESGAASESGDPEVVVAEPAAGEPDFDTLMSPPTEPFTVEELREAESAEKIDAEEAATEGQSSDAGAPVVDAAAVAGASDAPVDAPAAEDSADAAPAKSKRRFPWQRSKQASQPAEDPDQKATEGAEETESDTAAAREAEAADESVDQPTSERPEDAPSASASDAEPVVAEIIAEEEPAAEAEPETTVLDAARPTPPAEVPEDLPSASPQTVAFPAQQSDEAPLAGAASASAAATDGADRSNVANPQERESYSFPDIAPPEEWRSVFDDPSGRKFQNESEQNPESGDFDDLISRAVAQEGSTGGTGSSALILPTMPEDTGGLTGPLGATGDLYVTGSLKLPKSLGETGGHSALHDSIEMDPITGDQVPPRDEANEGPAPVSARHAVSARVDSSIPVVAKPTREKSKLPLVLSLTGGGLLIVVVGLGAWGASNGFFG</sequence>
<evidence type="ECO:0000256" key="1">
    <source>
        <dbReference type="SAM" id="MobiDB-lite"/>
    </source>
</evidence>
<feature type="compositionally biased region" description="Low complexity" evidence="1">
    <location>
        <begin position="113"/>
        <end position="122"/>
    </location>
</feature>